<feature type="compositionally biased region" description="Basic residues" evidence="1">
    <location>
        <begin position="1"/>
        <end position="10"/>
    </location>
</feature>
<dbReference type="Pfam" id="PF15230">
    <property type="entry name" value="SRRM_C"/>
    <property type="match status" value="1"/>
</dbReference>
<dbReference type="InterPro" id="IPR029360">
    <property type="entry name" value="SRRM_C"/>
</dbReference>
<feature type="compositionally biased region" description="Basic residues" evidence="1">
    <location>
        <begin position="355"/>
        <end position="370"/>
    </location>
</feature>
<evidence type="ECO:0000259" key="2">
    <source>
        <dbReference type="Pfam" id="PF15230"/>
    </source>
</evidence>
<dbReference type="GO" id="GO:0003729">
    <property type="term" value="F:mRNA binding"/>
    <property type="evidence" value="ECO:0007669"/>
    <property type="project" value="TreeGrafter"/>
</dbReference>
<accession>A0AAD7WNR9</accession>
<keyword evidence="4" id="KW-1185">Reference proteome</keyword>
<feature type="compositionally biased region" description="Basic and acidic residues" evidence="1">
    <location>
        <begin position="150"/>
        <end position="162"/>
    </location>
</feature>
<reference evidence="3" key="1">
    <citation type="journal article" date="2023" name="Science">
        <title>Genome structures resolve the early diversification of teleost fishes.</title>
        <authorList>
            <person name="Parey E."/>
            <person name="Louis A."/>
            <person name="Montfort J."/>
            <person name="Bouchez O."/>
            <person name="Roques C."/>
            <person name="Iampietro C."/>
            <person name="Lluch J."/>
            <person name="Castinel A."/>
            <person name="Donnadieu C."/>
            <person name="Desvignes T."/>
            <person name="Floi Bucao C."/>
            <person name="Jouanno E."/>
            <person name="Wen M."/>
            <person name="Mejri S."/>
            <person name="Dirks R."/>
            <person name="Jansen H."/>
            <person name="Henkel C."/>
            <person name="Chen W.J."/>
            <person name="Zahm M."/>
            <person name="Cabau C."/>
            <person name="Klopp C."/>
            <person name="Thompson A.W."/>
            <person name="Robinson-Rechavi M."/>
            <person name="Braasch I."/>
            <person name="Lecointre G."/>
            <person name="Bobe J."/>
            <person name="Postlethwait J.H."/>
            <person name="Berthelot C."/>
            <person name="Roest Crollius H."/>
            <person name="Guiguen Y."/>
        </authorList>
    </citation>
    <scope>NUCLEOTIDE SEQUENCE</scope>
    <source>
        <strain evidence="3">NC1722</strain>
    </source>
</reference>
<dbReference type="AlphaFoldDB" id="A0AAD7WNR9"/>
<proteinExistence type="predicted"/>
<feature type="compositionally biased region" description="Low complexity" evidence="1">
    <location>
        <begin position="399"/>
        <end position="411"/>
    </location>
</feature>
<sequence length="438" mass="48780">SPQSQTKRRASSSASPPPKKNKKKKHSRRFDSSSPPRKERKRRSGRKHKRCRSASGSRRKRRYRSGSPKNTNKAKNKERKRPPVGRLHRRGSCCSSHSRSADRPSPLYCRHGADGHRPSYSGSGSDSGPSSPSPTSPTRTVDPTTVWQNGHRDGTRNSRDCSPDQSQGHKSQDESEPIRAFPSPWGSPSLRPRDTEVATGLPVPPGEATSEDGRHGAFPGKGVARRKSHSSSARSSDSLPSHRGHSQRSKDTRPKKAKGRRSSRRRHRRRARARHHSSSASPSRHGRPAGDGGRKFPSQGVRHHASSWSSGRSASRTRSRSREHGGHTESPHAWPNNAREKDSDGRAPHDDTEKRAHHRSRSYSPIRKRRSDSPSFMEARRITSARKRPIPYYRPSPSSPSSLSSCSSVRGYSRRGDRSPSRNFSYYSRGSSSESPAF</sequence>
<feature type="compositionally biased region" description="Basic and acidic residues" evidence="1">
    <location>
        <begin position="320"/>
        <end position="330"/>
    </location>
</feature>
<feature type="non-terminal residue" evidence="3">
    <location>
        <position position="438"/>
    </location>
</feature>
<evidence type="ECO:0000313" key="3">
    <source>
        <dbReference type="EMBL" id="KAJ8403856.1"/>
    </source>
</evidence>
<protein>
    <recommendedName>
        <fullName evidence="2">Serine/arginine repetitive matrix protein C-terminal domain-containing protein</fullName>
    </recommendedName>
</protein>
<gene>
    <name evidence="3" type="ORF">AAFF_G00347240</name>
</gene>
<feature type="compositionally biased region" description="Low complexity" evidence="1">
    <location>
        <begin position="136"/>
        <end position="146"/>
    </location>
</feature>
<comment type="caution">
    <text evidence="3">The sequence shown here is derived from an EMBL/GenBank/DDBJ whole genome shotgun (WGS) entry which is preliminary data.</text>
</comment>
<name>A0AAD7WNR9_9TELE</name>
<dbReference type="InterPro" id="IPR052109">
    <property type="entry name" value="SRRM_Domain-Containing"/>
</dbReference>
<feature type="compositionally biased region" description="Basic residues" evidence="1">
    <location>
        <begin position="72"/>
        <end position="91"/>
    </location>
</feature>
<feature type="compositionally biased region" description="Basic residues" evidence="1">
    <location>
        <begin position="255"/>
        <end position="277"/>
    </location>
</feature>
<feature type="region of interest" description="Disordered" evidence="1">
    <location>
        <begin position="1"/>
        <end position="438"/>
    </location>
</feature>
<feature type="compositionally biased region" description="Basic residues" evidence="1">
    <location>
        <begin position="19"/>
        <end position="28"/>
    </location>
</feature>
<evidence type="ECO:0000313" key="4">
    <source>
        <dbReference type="Proteomes" id="UP001221898"/>
    </source>
</evidence>
<dbReference type="Proteomes" id="UP001221898">
    <property type="component" value="Unassembled WGS sequence"/>
</dbReference>
<feature type="compositionally biased region" description="Low complexity" evidence="1">
    <location>
        <begin position="118"/>
        <end position="130"/>
    </location>
</feature>
<organism evidence="3 4">
    <name type="scientific">Aldrovandia affinis</name>
    <dbReference type="NCBI Taxonomy" id="143900"/>
    <lineage>
        <taxon>Eukaryota</taxon>
        <taxon>Metazoa</taxon>
        <taxon>Chordata</taxon>
        <taxon>Craniata</taxon>
        <taxon>Vertebrata</taxon>
        <taxon>Euteleostomi</taxon>
        <taxon>Actinopterygii</taxon>
        <taxon>Neopterygii</taxon>
        <taxon>Teleostei</taxon>
        <taxon>Notacanthiformes</taxon>
        <taxon>Halosauridae</taxon>
        <taxon>Aldrovandia</taxon>
    </lineage>
</organism>
<feature type="compositionally biased region" description="Basic and acidic residues" evidence="1">
    <location>
        <begin position="338"/>
        <end position="354"/>
    </location>
</feature>
<evidence type="ECO:0000256" key="1">
    <source>
        <dbReference type="SAM" id="MobiDB-lite"/>
    </source>
</evidence>
<dbReference type="EMBL" id="JAINUG010000056">
    <property type="protein sequence ID" value="KAJ8403856.1"/>
    <property type="molecule type" value="Genomic_DNA"/>
</dbReference>
<feature type="compositionally biased region" description="Low complexity" evidence="1">
    <location>
        <begin position="421"/>
        <end position="438"/>
    </location>
</feature>
<feature type="domain" description="Serine/arginine repetitive matrix protein C-terminal" evidence="2">
    <location>
        <begin position="336"/>
        <end position="395"/>
    </location>
</feature>
<dbReference type="PANTHER" id="PTHR34755:SF2">
    <property type="entry name" value="SERINE_ARGININE REPETITIVE MATRIX PROTEIN 3"/>
    <property type="match status" value="1"/>
</dbReference>
<feature type="compositionally biased region" description="Basic residues" evidence="1">
    <location>
        <begin position="38"/>
        <end position="64"/>
    </location>
</feature>
<feature type="compositionally biased region" description="Low complexity" evidence="1">
    <location>
        <begin position="230"/>
        <end position="241"/>
    </location>
</feature>
<dbReference type="PANTHER" id="PTHR34755">
    <property type="entry name" value="SERINE/ARGININE REPETITIVE MATRIX PROTEIN 3-RELATED"/>
    <property type="match status" value="1"/>
</dbReference>